<feature type="transmembrane region" description="Helical" evidence="1">
    <location>
        <begin position="31"/>
        <end position="50"/>
    </location>
</feature>
<feature type="transmembrane region" description="Helical" evidence="1">
    <location>
        <begin position="163"/>
        <end position="184"/>
    </location>
</feature>
<keyword evidence="2" id="KW-0732">Signal</keyword>
<keyword evidence="1" id="KW-1133">Transmembrane helix</keyword>
<evidence type="ECO:0000256" key="2">
    <source>
        <dbReference type="SAM" id="SignalP"/>
    </source>
</evidence>
<evidence type="ECO:0000256" key="1">
    <source>
        <dbReference type="SAM" id="Phobius"/>
    </source>
</evidence>
<keyword evidence="1" id="KW-0472">Membrane</keyword>
<protein>
    <submittedName>
        <fullName evidence="3">Putative secreted peptide</fullName>
    </submittedName>
</protein>
<dbReference type="AlphaFoldDB" id="A0A2M3ZN52"/>
<feature type="transmembrane region" description="Helical" evidence="1">
    <location>
        <begin position="62"/>
        <end position="86"/>
    </location>
</feature>
<keyword evidence="1" id="KW-0812">Transmembrane</keyword>
<proteinExistence type="predicted"/>
<feature type="chain" id="PRO_5014882481" evidence="2">
    <location>
        <begin position="24"/>
        <end position="277"/>
    </location>
</feature>
<organism evidence="3">
    <name type="scientific">Anopheles braziliensis</name>
    <dbReference type="NCBI Taxonomy" id="58242"/>
    <lineage>
        <taxon>Eukaryota</taxon>
        <taxon>Metazoa</taxon>
        <taxon>Ecdysozoa</taxon>
        <taxon>Arthropoda</taxon>
        <taxon>Hexapoda</taxon>
        <taxon>Insecta</taxon>
        <taxon>Pterygota</taxon>
        <taxon>Neoptera</taxon>
        <taxon>Endopterygota</taxon>
        <taxon>Diptera</taxon>
        <taxon>Nematocera</taxon>
        <taxon>Culicoidea</taxon>
        <taxon>Culicidae</taxon>
        <taxon>Anophelinae</taxon>
        <taxon>Anopheles</taxon>
    </lineage>
</organism>
<sequence>MGLLLVSRLLLVLLLLLLLLGQGLRLREQPLAVVANDLALILGILVRWTCHVAMAQGRRRRWIRCALVTLILGFGEEEVLLVAVLVRFTRSKMRVPDVCRDLGACGIDDAATFPGALEDSLTGPTLPRHILVVLHADTLVAGREGGGAGTTHNLTSPRLMMAAMVRMVVMVMMVQLVMMMVGWWRGMSILAQRWRGRSGAPGRGAAARAGPQDGLITVYGRGVWRAGQTHKYQRGVTLVHRIVVVNTEVLSIVLRERGPSFARSVLLCQWKGDINAI</sequence>
<evidence type="ECO:0000313" key="3">
    <source>
        <dbReference type="EMBL" id="MBW29838.1"/>
    </source>
</evidence>
<feature type="signal peptide" evidence="2">
    <location>
        <begin position="1"/>
        <end position="23"/>
    </location>
</feature>
<reference evidence="3" key="1">
    <citation type="submission" date="2018-01" db="EMBL/GenBank/DDBJ databases">
        <title>An insight into the sialome of Amazonian anophelines.</title>
        <authorList>
            <person name="Ribeiro J.M."/>
            <person name="Scarpassa V."/>
            <person name="Calvo E."/>
        </authorList>
    </citation>
    <scope>NUCLEOTIDE SEQUENCE</scope>
    <source>
        <tissue evidence="3">Salivary glands</tissue>
    </source>
</reference>
<accession>A0A2M3ZN52</accession>
<dbReference type="EMBL" id="GGFM01009087">
    <property type="protein sequence ID" value="MBW29838.1"/>
    <property type="molecule type" value="Transcribed_RNA"/>
</dbReference>
<name>A0A2M3ZN52_9DIPT</name>